<dbReference type="EMBL" id="CP019312">
    <property type="protein sequence ID" value="APX11834.1"/>
    <property type="molecule type" value="Genomic_DNA"/>
</dbReference>
<evidence type="ECO:0000256" key="1">
    <source>
        <dbReference type="SAM" id="Phobius"/>
    </source>
</evidence>
<dbReference type="Proteomes" id="UP000186336">
    <property type="component" value="Chromosome"/>
</dbReference>
<keyword evidence="1" id="KW-0812">Transmembrane</keyword>
<reference evidence="2 3" key="1">
    <citation type="submission" date="2017-01" db="EMBL/GenBank/DDBJ databases">
        <title>Complete genome of Tateyamaria omphalii DOK1-4 isolated from seawater in Dokdo.</title>
        <authorList>
            <person name="Kim J.H."/>
            <person name="Chi W.-J."/>
        </authorList>
    </citation>
    <scope>NUCLEOTIDE SEQUENCE [LARGE SCALE GENOMIC DNA]</scope>
    <source>
        <strain evidence="2 3">DOK1-4</strain>
    </source>
</reference>
<feature type="transmembrane region" description="Helical" evidence="1">
    <location>
        <begin position="56"/>
        <end position="81"/>
    </location>
</feature>
<feature type="transmembrane region" description="Helical" evidence="1">
    <location>
        <begin position="28"/>
        <end position="44"/>
    </location>
</feature>
<dbReference type="KEGG" id="tom:BWR18_09190"/>
<gene>
    <name evidence="2" type="ORF">BWR18_09190</name>
</gene>
<dbReference type="AlphaFoldDB" id="A0A1P8MUV1"/>
<evidence type="ECO:0000313" key="3">
    <source>
        <dbReference type="Proteomes" id="UP000186336"/>
    </source>
</evidence>
<dbReference type="STRING" id="299262.BWR18_09190"/>
<proteinExistence type="predicted"/>
<keyword evidence="1" id="KW-0472">Membrane</keyword>
<name>A0A1P8MUV1_9RHOB</name>
<sequence length="88" mass="9246">MYAISLAALGLGIATGWSMASRFMLRRLVAVFLLLVAAVLWVGMSPDSLPGDGFALVVATYLVGLPMASGMIGGAVLSWLFRRSRAVS</sequence>
<protein>
    <submittedName>
        <fullName evidence="2">Uncharacterized protein</fullName>
    </submittedName>
</protein>
<organism evidence="2 3">
    <name type="scientific">Tateyamaria omphalii</name>
    <dbReference type="NCBI Taxonomy" id="299262"/>
    <lineage>
        <taxon>Bacteria</taxon>
        <taxon>Pseudomonadati</taxon>
        <taxon>Pseudomonadota</taxon>
        <taxon>Alphaproteobacteria</taxon>
        <taxon>Rhodobacterales</taxon>
        <taxon>Roseobacteraceae</taxon>
        <taxon>Tateyamaria</taxon>
    </lineage>
</organism>
<keyword evidence="3" id="KW-1185">Reference proteome</keyword>
<evidence type="ECO:0000313" key="2">
    <source>
        <dbReference type="EMBL" id="APX11834.1"/>
    </source>
</evidence>
<accession>A0A1P8MUV1</accession>
<keyword evidence="1" id="KW-1133">Transmembrane helix</keyword>